<keyword evidence="6" id="KW-0486">Methionine biosynthesis</keyword>
<keyword evidence="5 9" id="KW-0560">Oxidoreductase</keyword>
<evidence type="ECO:0000256" key="5">
    <source>
        <dbReference type="ARBA" id="ARBA00023002"/>
    </source>
</evidence>
<evidence type="ECO:0000256" key="6">
    <source>
        <dbReference type="ARBA" id="ARBA00023167"/>
    </source>
</evidence>
<comment type="similarity">
    <text evidence="1">Belongs to the aspartate-semialdehyde dehydrogenase family.</text>
</comment>
<dbReference type="NCBIfam" id="NF006416">
    <property type="entry name" value="PRK08664.1"/>
    <property type="match status" value="1"/>
</dbReference>
<evidence type="ECO:0000256" key="1">
    <source>
        <dbReference type="ARBA" id="ARBA00010584"/>
    </source>
</evidence>
<sequence>MNERINVGVLGATGAVGQRFVSLLDKHPWFRLTAVCASERSAGKPYAEACTWILRDPMPEAVRGMVVQPVEPGIECTIVFSGLPTDQARTAERAFAQAGYGVYSNAGAYRYADDVPLLIPEVNPDHIGLIPIQQRQRGWSGYIVTNANCTTTHLVSALHPLHERFGISRLFVCTMQAISGAGYPGVPSMDILDNIVPYIDGEETKVEEKEPHKLLGHFDGERIIPPDFRISAHCNRVATRNGHLEAISVEFDIKPTAEEILETWRDYHPLPQQLRLPSAPDKAIIYREAEDRPQPRLDRLAGSVPGMATVTGRLRPDPLFDFKFLTLGHNTIRGAAGGSLLNAELMHSWHPDADSLVAANGAVPCAVPTST</sequence>
<dbReference type="InterPro" id="IPR036291">
    <property type="entry name" value="NAD(P)-bd_dom_sf"/>
</dbReference>
<gene>
    <name evidence="9" type="primary">asd</name>
    <name evidence="9" type="ORF">F4Y08_03930</name>
</gene>
<evidence type="ECO:0000313" key="9">
    <source>
        <dbReference type="EMBL" id="MYD89477.1"/>
    </source>
</evidence>
<dbReference type="Gene3D" id="3.40.50.720">
    <property type="entry name" value="NAD(P)-binding Rossmann-like Domain"/>
    <property type="match status" value="1"/>
</dbReference>
<dbReference type="InterPro" id="IPR000534">
    <property type="entry name" value="Semialdehyde_DH_NAD-bd"/>
</dbReference>
<dbReference type="GO" id="GO:0009088">
    <property type="term" value="P:threonine biosynthetic process"/>
    <property type="evidence" value="ECO:0007669"/>
    <property type="project" value="UniProtKB-KW"/>
</dbReference>
<dbReference type="SMART" id="SM00859">
    <property type="entry name" value="Semialdhyde_dh"/>
    <property type="match status" value="1"/>
</dbReference>
<evidence type="ECO:0000256" key="2">
    <source>
        <dbReference type="ARBA" id="ARBA00022605"/>
    </source>
</evidence>
<dbReference type="GO" id="GO:0051287">
    <property type="term" value="F:NAD binding"/>
    <property type="evidence" value="ECO:0007669"/>
    <property type="project" value="InterPro"/>
</dbReference>
<organism evidence="9">
    <name type="scientific">Caldilineaceae bacterium SB0662_bin_9</name>
    <dbReference type="NCBI Taxonomy" id="2605258"/>
    <lineage>
        <taxon>Bacteria</taxon>
        <taxon>Bacillati</taxon>
        <taxon>Chloroflexota</taxon>
        <taxon>Caldilineae</taxon>
        <taxon>Caldilineales</taxon>
        <taxon>Caldilineaceae</taxon>
    </lineage>
</organism>
<name>A0A6B1DQI0_9CHLR</name>
<dbReference type="GO" id="GO:0004073">
    <property type="term" value="F:aspartate-semialdehyde dehydrogenase activity"/>
    <property type="evidence" value="ECO:0007669"/>
    <property type="project" value="UniProtKB-EC"/>
</dbReference>
<evidence type="ECO:0000259" key="8">
    <source>
        <dbReference type="SMART" id="SM00859"/>
    </source>
</evidence>
<proteinExistence type="inferred from homology"/>
<protein>
    <submittedName>
        <fullName evidence="9">Aspartate-semialdehyde dehydrogenase</fullName>
        <ecNumber evidence="9">1.2.1.11</ecNumber>
    </submittedName>
</protein>
<keyword evidence="4" id="KW-0521">NADP</keyword>
<dbReference type="EMBL" id="VXPY01000024">
    <property type="protein sequence ID" value="MYD89477.1"/>
    <property type="molecule type" value="Genomic_DNA"/>
</dbReference>
<evidence type="ECO:0000256" key="3">
    <source>
        <dbReference type="ARBA" id="ARBA00022697"/>
    </source>
</evidence>
<keyword evidence="2" id="KW-0028">Amino-acid biosynthesis</keyword>
<dbReference type="InterPro" id="IPR012280">
    <property type="entry name" value="Semialdhyde_DH_dimer_dom"/>
</dbReference>
<accession>A0A6B1DQI0</accession>
<dbReference type="CDD" id="cd02315">
    <property type="entry name" value="ScASADH_like_N"/>
    <property type="match status" value="1"/>
</dbReference>
<dbReference type="EC" id="1.2.1.11" evidence="9"/>
<dbReference type="SUPFAM" id="SSF51735">
    <property type="entry name" value="NAD(P)-binding Rossmann-fold domains"/>
    <property type="match status" value="1"/>
</dbReference>
<keyword evidence="3" id="KW-0791">Threonine biosynthesis</keyword>
<dbReference type="PIRSF" id="PIRSF000148">
    <property type="entry name" value="ASA_dh"/>
    <property type="match status" value="1"/>
</dbReference>
<dbReference type="CDD" id="cd18130">
    <property type="entry name" value="ASADH_C_arch_fung_like"/>
    <property type="match status" value="1"/>
</dbReference>
<comment type="caution">
    <text evidence="9">The sequence shown here is derived from an EMBL/GenBank/DDBJ whole genome shotgun (WGS) entry which is preliminary data.</text>
</comment>
<dbReference type="FunFam" id="3.30.360.10:FF:000016">
    <property type="entry name" value="Probable aspartate-semialdehyde dehydrogenase"/>
    <property type="match status" value="1"/>
</dbReference>
<dbReference type="PANTHER" id="PTHR46718">
    <property type="entry name" value="ASPARTATE-SEMIALDEHYDE DEHYDROGENASE"/>
    <property type="match status" value="1"/>
</dbReference>
<dbReference type="InterPro" id="IPR005676">
    <property type="entry name" value="Asp_semi-ald_DH_pep-lack"/>
</dbReference>
<dbReference type="InterPro" id="IPR051823">
    <property type="entry name" value="ASADH-related"/>
</dbReference>
<dbReference type="Gene3D" id="3.30.360.10">
    <property type="entry name" value="Dihydrodipicolinate Reductase, domain 2"/>
    <property type="match status" value="1"/>
</dbReference>
<dbReference type="PANTHER" id="PTHR46718:SF1">
    <property type="entry name" value="ASPARTATE-SEMIALDEHYDE DEHYDROGENASE"/>
    <property type="match status" value="1"/>
</dbReference>
<feature type="domain" description="Semialdehyde dehydrogenase NAD-binding" evidence="8">
    <location>
        <begin position="6"/>
        <end position="130"/>
    </location>
</feature>
<feature type="active site" description="Proton acceptor" evidence="7">
    <location>
        <position position="243"/>
    </location>
</feature>
<dbReference type="NCBIfam" id="TIGR00978">
    <property type="entry name" value="asd_EA"/>
    <property type="match status" value="1"/>
</dbReference>
<dbReference type="GO" id="GO:0009086">
    <property type="term" value="P:methionine biosynthetic process"/>
    <property type="evidence" value="ECO:0007669"/>
    <property type="project" value="UniProtKB-KW"/>
</dbReference>
<dbReference type="GO" id="GO:0046983">
    <property type="term" value="F:protein dimerization activity"/>
    <property type="evidence" value="ECO:0007669"/>
    <property type="project" value="InterPro"/>
</dbReference>
<feature type="active site" description="Acyl-thioester intermediate" evidence="7">
    <location>
        <position position="149"/>
    </location>
</feature>
<dbReference type="AlphaFoldDB" id="A0A6B1DQI0"/>
<evidence type="ECO:0000256" key="7">
    <source>
        <dbReference type="PIRSR" id="PIRSR000148-1"/>
    </source>
</evidence>
<reference evidence="9" key="1">
    <citation type="submission" date="2019-09" db="EMBL/GenBank/DDBJ databases">
        <title>Characterisation of the sponge microbiome using genome-centric metagenomics.</title>
        <authorList>
            <person name="Engelberts J.P."/>
            <person name="Robbins S.J."/>
            <person name="De Goeij J.M."/>
            <person name="Aranda M."/>
            <person name="Bell S.C."/>
            <person name="Webster N.S."/>
        </authorList>
    </citation>
    <scope>NUCLEOTIDE SEQUENCE</scope>
    <source>
        <strain evidence="9">SB0662_bin_9</strain>
    </source>
</reference>
<dbReference type="SUPFAM" id="SSF55347">
    <property type="entry name" value="Glyceraldehyde-3-phosphate dehydrogenase-like, C-terminal domain"/>
    <property type="match status" value="1"/>
</dbReference>
<evidence type="ECO:0000256" key="4">
    <source>
        <dbReference type="ARBA" id="ARBA00022857"/>
    </source>
</evidence>
<dbReference type="GO" id="GO:0050661">
    <property type="term" value="F:NADP binding"/>
    <property type="evidence" value="ECO:0007669"/>
    <property type="project" value="InterPro"/>
</dbReference>
<dbReference type="Pfam" id="PF02774">
    <property type="entry name" value="Semialdhyde_dhC"/>
    <property type="match status" value="1"/>
</dbReference>
<dbReference type="Pfam" id="PF01118">
    <property type="entry name" value="Semialdhyde_dh"/>
    <property type="match status" value="1"/>
</dbReference>